<name>A0A8K1FGX9_PYTOL</name>
<organism evidence="2 3">
    <name type="scientific">Pythium oligandrum</name>
    <name type="common">Mycoparasitic fungus</name>
    <dbReference type="NCBI Taxonomy" id="41045"/>
    <lineage>
        <taxon>Eukaryota</taxon>
        <taxon>Sar</taxon>
        <taxon>Stramenopiles</taxon>
        <taxon>Oomycota</taxon>
        <taxon>Peronosporomycetes</taxon>
        <taxon>Pythiales</taxon>
        <taxon>Pythiaceae</taxon>
        <taxon>Pythium</taxon>
    </lineage>
</organism>
<evidence type="ECO:0000313" key="2">
    <source>
        <dbReference type="EMBL" id="TMW59177.1"/>
    </source>
</evidence>
<dbReference type="InterPro" id="IPR023393">
    <property type="entry name" value="START-like_dom_sf"/>
</dbReference>
<evidence type="ECO:0000256" key="1">
    <source>
        <dbReference type="SAM" id="MobiDB-lite"/>
    </source>
</evidence>
<dbReference type="PANTHER" id="PTHR13510">
    <property type="entry name" value="FYVE-FINGER-CONTAINING RAB5 EFFECTOR PROTEIN RABENOSYN-5-RELATED"/>
    <property type="match status" value="1"/>
</dbReference>
<dbReference type="InterPro" id="IPR052727">
    <property type="entry name" value="Rab4/Rab5_effector"/>
</dbReference>
<dbReference type="Gene3D" id="3.30.530.20">
    <property type="match status" value="1"/>
</dbReference>
<sequence length="573" mass="64226">MKFPVVEHPFPPVRLTPEQCHEYERVTTAMLEEAVEEYNRFVHVENRKLDKKKWKAVKSRENLTVYKQVEREFGSLLPTHASAKMNSASRTGMDDATAYAASTVVTNVHEWRLPRLLGVGTIAGMLDDVMYGFITTDLKSTLLRASYLKDEIVDGRVLNQIKGPTPEDPFRFLGIKWVVKAHMSGINTVVLPRDCLMILSTGMHTAPNGDRFGYHVMQSVELPECPELKSLSMRRGGMSSCYLFKQAKNGSVEVFLKSYAEPGGHMPDSVATLSISNSLIGCWKSVWCAQGKKIMWMIKKRAAERLERRRRGLKTGEEEAKTSKGKKYSCGLCRDSFRAFRSTNCCDICMRLVCSRCHMSRKVHFIQRGYEVKDVSVMVCKTCTIESTQLDAFELAREEAFRNNGSPNADVYIEEEDWMINSNGPVDPSSRSSDSSSSDVAVTDLLQGFTSSVSSYGTSVSSTGSLSYGTSVSSSRRPSDPVTLLERSSNTRSMSVDSDYFQGMEPQSISPINSIASPRWDAPTVEEPQSEEEYRKHLWMQMQQLRLAAEHTYMITKQTASVMGSSPPSRSGF</sequence>
<feature type="region of interest" description="Disordered" evidence="1">
    <location>
        <begin position="454"/>
        <end position="493"/>
    </location>
</feature>
<dbReference type="SUPFAM" id="SSF57903">
    <property type="entry name" value="FYVE/PHD zinc finger"/>
    <property type="match status" value="1"/>
</dbReference>
<dbReference type="Gene3D" id="3.30.40.10">
    <property type="entry name" value="Zinc/RING finger domain, C3HC4 (zinc finger)"/>
    <property type="match status" value="1"/>
</dbReference>
<evidence type="ECO:0000313" key="3">
    <source>
        <dbReference type="Proteomes" id="UP000794436"/>
    </source>
</evidence>
<protein>
    <recommendedName>
        <fullName evidence="4">FYVE-type domain-containing protein</fullName>
    </recommendedName>
</protein>
<dbReference type="InterPro" id="IPR013083">
    <property type="entry name" value="Znf_RING/FYVE/PHD"/>
</dbReference>
<feature type="compositionally biased region" description="Low complexity" evidence="1">
    <location>
        <begin position="454"/>
        <end position="475"/>
    </location>
</feature>
<dbReference type="PANTHER" id="PTHR13510:SF44">
    <property type="entry name" value="RABENOSYN-5"/>
    <property type="match status" value="1"/>
</dbReference>
<dbReference type="EMBL" id="SPLM01000110">
    <property type="protein sequence ID" value="TMW59177.1"/>
    <property type="molecule type" value="Genomic_DNA"/>
</dbReference>
<dbReference type="CDD" id="cd00065">
    <property type="entry name" value="FYVE_like_SF"/>
    <property type="match status" value="1"/>
</dbReference>
<accession>A0A8K1FGX9</accession>
<dbReference type="Proteomes" id="UP000794436">
    <property type="component" value="Unassembled WGS sequence"/>
</dbReference>
<dbReference type="AlphaFoldDB" id="A0A8K1FGX9"/>
<dbReference type="OrthoDB" id="94615at2759"/>
<proteinExistence type="predicted"/>
<comment type="caution">
    <text evidence="2">The sequence shown here is derived from an EMBL/GenBank/DDBJ whole genome shotgun (WGS) entry which is preliminary data.</text>
</comment>
<dbReference type="SUPFAM" id="SSF55961">
    <property type="entry name" value="Bet v1-like"/>
    <property type="match status" value="1"/>
</dbReference>
<evidence type="ECO:0008006" key="4">
    <source>
        <dbReference type="Google" id="ProtNLM"/>
    </source>
</evidence>
<dbReference type="InterPro" id="IPR011011">
    <property type="entry name" value="Znf_FYVE_PHD"/>
</dbReference>
<reference evidence="2" key="1">
    <citation type="submission" date="2019-03" db="EMBL/GenBank/DDBJ databases">
        <title>Long read genome sequence of the mycoparasitic Pythium oligandrum ATCC 38472 isolated from sugarbeet rhizosphere.</title>
        <authorList>
            <person name="Gaulin E."/>
        </authorList>
    </citation>
    <scope>NUCLEOTIDE SEQUENCE</scope>
    <source>
        <strain evidence="2">ATCC 38472_TT</strain>
    </source>
</reference>
<gene>
    <name evidence="2" type="ORF">Poli38472_007322</name>
</gene>
<keyword evidence="3" id="KW-1185">Reference proteome</keyword>